<gene>
    <name evidence="2" type="ORF">DAPK24_020190</name>
</gene>
<feature type="compositionally biased region" description="Acidic residues" evidence="1">
    <location>
        <begin position="23"/>
        <end position="38"/>
    </location>
</feature>
<accession>A0AAV5R1R9</accession>
<comment type="caution">
    <text evidence="2">The sequence shown here is derived from an EMBL/GenBank/DDBJ whole genome shotgun (WGS) entry which is preliminary data.</text>
</comment>
<keyword evidence="3" id="KW-1185">Reference proteome</keyword>
<dbReference type="PANTHER" id="PTHR38407">
    <property type="entry name" value="PROTEIN IVY1"/>
    <property type="match status" value="1"/>
</dbReference>
<feature type="compositionally biased region" description="Acidic residues" evidence="1">
    <location>
        <begin position="45"/>
        <end position="54"/>
    </location>
</feature>
<sequence length="276" mass="31309">MAMDSSVVPPHLSEFVQYVNGESEMEQNDNDDDEVIEEETIKDNEQEEGLESELEQQHQQQPPSSPRAPLILPDTLSLTSIPPSLIVGPTQQQQTLGTINKIESLCSQIGTYSQNLSDAHGQLGLLLEELAKTSPSPNIIPSASYQQLTAVQQRYIGDKTRNEIKDKLNNLKTGYQIDYQELKKSFDLQYKSAVSSLKESEIINTQLRRGKIRNLVQYRNSLETVSDMVREIDTICSNHYVQSAERLQSLIEDIGDVFNNLMEDEIEMHRRLSKEL</sequence>
<dbReference type="GO" id="GO:0005543">
    <property type="term" value="F:phospholipid binding"/>
    <property type="evidence" value="ECO:0007669"/>
    <property type="project" value="InterPro"/>
</dbReference>
<dbReference type="EMBL" id="BTGB01000002">
    <property type="protein sequence ID" value="GMM45444.1"/>
    <property type="molecule type" value="Genomic_DNA"/>
</dbReference>
<protein>
    <submittedName>
        <fullName evidence="2">Uncharacterized protein</fullName>
    </submittedName>
</protein>
<evidence type="ECO:0000313" key="2">
    <source>
        <dbReference type="EMBL" id="GMM45444.1"/>
    </source>
</evidence>
<reference evidence="2 3" key="1">
    <citation type="journal article" date="2023" name="Elife">
        <title>Identification of key yeast species and microbe-microbe interactions impacting larval growth of Drosophila in the wild.</title>
        <authorList>
            <person name="Mure A."/>
            <person name="Sugiura Y."/>
            <person name="Maeda R."/>
            <person name="Honda K."/>
            <person name="Sakurai N."/>
            <person name="Takahashi Y."/>
            <person name="Watada M."/>
            <person name="Katoh T."/>
            <person name="Gotoh A."/>
            <person name="Gotoh Y."/>
            <person name="Taniguchi I."/>
            <person name="Nakamura K."/>
            <person name="Hayashi T."/>
            <person name="Katayama T."/>
            <person name="Uemura T."/>
            <person name="Hattori Y."/>
        </authorList>
    </citation>
    <scope>NUCLEOTIDE SEQUENCE [LARGE SCALE GENOMIC DNA]</scope>
    <source>
        <strain evidence="2 3">PK-24</strain>
    </source>
</reference>
<dbReference type="PANTHER" id="PTHR38407:SF1">
    <property type="entry name" value="PROTEIN IVY1"/>
    <property type="match status" value="1"/>
</dbReference>
<name>A0AAV5R1R9_PICKL</name>
<dbReference type="Proteomes" id="UP001378960">
    <property type="component" value="Unassembled WGS sequence"/>
</dbReference>
<proteinExistence type="predicted"/>
<evidence type="ECO:0000256" key="1">
    <source>
        <dbReference type="SAM" id="MobiDB-lite"/>
    </source>
</evidence>
<dbReference type="InterPro" id="IPR037470">
    <property type="entry name" value="IVY1"/>
</dbReference>
<dbReference type="AlphaFoldDB" id="A0AAV5R1R9"/>
<organism evidence="2 3">
    <name type="scientific">Pichia kluyveri</name>
    <name type="common">Yeast</name>
    <dbReference type="NCBI Taxonomy" id="36015"/>
    <lineage>
        <taxon>Eukaryota</taxon>
        <taxon>Fungi</taxon>
        <taxon>Dikarya</taxon>
        <taxon>Ascomycota</taxon>
        <taxon>Saccharomycotina</taxon>
        <taxon>Pichiomycetes</taxon>
        <taxon>Pichiales</taxon>
        <taxon>Pichiaceae</taxon>
        <taxon>Pichia</taxon>
    </lineage>
</organism>
<dbReference type="GO" id="GO:0042144">
    <property type="term" value="P:vacuole fusion, non-autophagic"/>
    <property type="evidence" value="ECO:0007669"/>
    <property type="project" value="InterPro"/>
</dbReference>
<evidence type="ECO:0000313" key="3">
    <source>
        <dbReference type="Proteomes" id="UP001378960"/>
    </source>
</evidence>
<feature type="region of interest" description="Disordered" evidence="1">
    <location>
        <begin position="20"/>
        <end position="72"/>
    </location>
</feature>
<dbReference type="GO" id="GO:0000329">
    <property type="term" value="C:fungal-type vacuole membrane"/>
    <property type="evidence" value="ECO:0007669"/>
    <property type="project" value="InterPro"/>
</dbReference>